<dbReference type="AlphaFoldDB" id="A0A917PPL4"/>
<evidence type="ECO:0000256" key="1">
    <source>
        <dbReference type="ARBA" id="ARBA00006432"/>
    </source>
</evidence>
<dbReference type="Gene3D" id="3.40.50.12780">
    <property type="entry name" value="N-terminal domain of ligase-like"/>
    <property type="match status" value="1"/>
</dbReference>
<protein>
    <submittedName>
        <fullName evidence="5">AMP-binding protein</fullName>
    </submittedName>
</protein>
<sequence>MPISTYDSATETLPDRLAAARSGNAEREAIVCYQDNGARVTRLTYDELYRRAVEIAKGLSARGVGYGDNVAIWLPNCPEWVLFQHATAMIGAVLVPANSFYRQDEFEYLLRQSDSVVLVYTPRFLNLDYQQALANLMPELETAEAHSETADASRFERFPMLRDVVCVDDETCLPGTLSLQGLVDAGREMTDEDLLRITADVKPDDTLMIMYTSGTTGDPKGCILSHANLLTNSWHFSEALELADDSRYLIPVPFFHNGGCVLGLLSALQRGSTLISMDRFVPSLALRILDEEKCTHTGGVPTNYIALLHDPSVKEHTYDALRMGFMAGAPCPVETSRAVENTFGMTLIIGMGMTESSPLITVSRRNDPFELRVASVGRPKGCEVKIVDPVTGDELGPGIDGELCTRGPNVMRGYYKMPEKTAEVIDSEGWLHTGDIARRDEDGFYHVTGRLKDLYIVGGENVAPVEVEAYVRTHAAVQDAYLVGVPDEKYGEVGLAVVQLRAGHETTEAELIEYCRGKLASFKVPRYVQFVTEYPLTPAGKVKKFVLVEEYSTLLSLKRNDITA</sequence>
<dbReference type="InterPro" id="IPR042099">
    <property type="entry name" value="ANL_N_sf"/>
</dbReference>
<dbReference type="GO" id="GO:0031956">
    <property type="term" value="F:medium-chain fatty acid-CoA ligase activity"/>
    <property type="evidence" value="ECO:0007669"/>
    <property type="project" value="TreeGrafter"/>
</dbReference>
<name>A0A917PPL4_9MICO</name>
<dbReference type="Proteomes" id="UP000636956">
    <property type="component" value="Unassembled WGS sequence"/>
</dbReference>
<evidence type="ECO:0000259" key="4">
    <source>
        <dbReference type="Pfam" id="PF13193"/>
    </source>
</evidence>
<evidence type="ECO:0000313" key="6">
    <source>
        <dbReference type="Proteomes" id="UP000636956"/>
    </source>
</evidence>
<organism evidence="5 6">
    <name type="scientific">Agromyces bauzanensis</name>
    <dbReference type="NCBI Taxonomy" id="1308924"/>
    <lineage>
        <taxon>Bacteria</taxon>
        <taxon>Bacillati</taxon>
        <taxon>Actinomycetota</taxon>
        <taxon>Actinomycetes</taxon>
        <taxon>Micrococcales</taxon>
        <taxon>Microbacteriaceae</taxon>
        <taxon>Agromyces</taxon>
    </lineage>
</organism>
<feature type="domain" description="AMP-dependent synthetase/ligase" evidence="3">
    <location>
        <begin position="23"/>
        <end position="415"/>
    </location>
</feature>
<dbReference type="EMBL" id="BMMD01000015">
    <property type="protein sequence ID" value="GGJ86111.1"/>
    <property type="molecule type" value="Genomic_DNA"/>
</dbReference>
<dbReference type="PANTHER" id="PTHR43201">
    <property type="entry name" value="ACYL-COA SYNTHETASE"/>
    <property type="match status" value="1"/>
</dbReference>
<evidence type="ECO:0000313" key="5">
    <source>
        <dbReference type="EMBL" id="GGJ86111.1"/>
    </source>
</evidence>
<comment type="similarity">
    <text evidence="1">Belongs to the ATP-dependent AMP-binding enzyme family.</text>
</comment>
<dbReference type="PANTHER" id="PTHR43201:SF5">
    <property type="entry name" value="MEDIUM-CHAIN ACYL-COA LIGASE ACSF2, MITOCHONDRIAL"/>
    <property type="match status" value="1"/>
</dbReference>
<evidence type="ECO:0000259" key="3">
    <source>
        <dbReference type="Pfam" id="PF00501"/>
    </source>
</evidence>
<dbReference type="Pfam" id="PF13193">
    <property type="entry name" value="AMP-binding_C"/>
    <property type="match status" value="1"/>
</dbReference>
<dbReference type="InterPro" id="IPR045851">
    <property type="entry name" value="AMP-bd_C_sf"/>
</dbReference>
<keyword evidence="2" id="KW-0436">Ligase</keyword>
<accession>A0A917PPL4</accession>
<feature type="domain" description="AMP-binding enzyme C-terminal" evidence="4">
    <location>
        <begin position="466"/>
        <end position="541"/>
    </location>
</feature>
<reference evidence="5" key="2">
    <citation type="submission" date="2020-09" db="EMBL/GenBank/DDBJ databases">
        <authorList>
            <person name="Sun Q."/>
            <person name="Zhou Y."/>
        </authorList>
    </citation>
    <scope>NUCLEOTIDE SEQUENCE</scope>
    <source>
        <strain evidence="5">CGMCC 1.8984</strain>
    </source>
</reference>
<dbReference type="PROSITE" id="PS00455">
    <property type="entry name" value="AMP_BINDING"/>
    <property type="match status" value="1"/>
</dbReference>
<keyword evidence="6" id="KW-1185">Reference proteome</keyword>
<dbReference type="InterPro" id="IPR000873">
    <property type="entry name" value="AMP-dep_synth/lig_dom"/>
</dbReference>
<comment type="caution">
    <text evidence="5">The sequence shown here is derived from an EMBL/GenBank/DDBJ whole genome shotgun (WGS) entry which is preliminary data.</text>
</comment>
<dbReference type="InterPro" id="IPR025110">
    <property type="entry name" value="AMP-bd_C"/>
</dbReference>
<reference evidence="5" key="1">
    <citation type="journal article" date="2014" name="Int. J. Syst. Evol. Microbiol.">
        <title>Complete genome sequence of Corynebacterium casei LMG S-19264T (=DSM 44701T), isolated from a smear-ripened cheese.</title>
        <authorList>
            <consortium name="US DOE Joint Genome Institute (JGI-PGF)"/>
            <person name="Walter F."/>
            <person name="Albersmeier A."/>
            <person name="Kalinowski J."/>
            <person name="Ruckert C."/>
        </authorList>
    </citation>
    <scope>NUCLEOTIDE SEQUENCE</scope>
    <source>
        <strain evidence="5">CGMCC 1.8984</strain>
    </source>
</reference>
<dbReference type="GO" id="GO:0006631">
    <property type="term" value="P:fatty acid metabolic process"/>
    <property type="evidence" value="ECO:0007669"/>
    <property type="project" value="TreeGrafter"/>
</dbReference>
<evidence type="ECO:0000256" key="2">
    <source>
        <dbReference type="ARBA" id="ARBA00022598"/>
    </source>
</evidence>
<dbReference type="FunFam" id="3.30.300.30:FF:000008">
    <property type="entry name" value="2,3-dihydroxybenzoate-AMP ligase"/>
    <property type="match status" value="1"/>
</dbReference>
<dbReference type="Pfam" id="PF00501">
    <property type="entry name" value="AMP-binding"/>
    <property type="match status" value="1"/>
</dbReference>
<dbReference type="SUPFAM" id="SSF56801">
    <property type="entry name" value="Acetyl-CoA synthetase-like"/>
    <property type="match status" value="1"/>
</dbReference>
<gene>
    <name evidence="5" type="ORF">GCM10011372_25560</name>
</gene>
<dbReference type="InterPro" id="IPR020845">
    <property type="entry name" value="AMP-binding_CS"/>
</dbReference>
<dbReference type="Gene3D" id="3.30.300.30">
    <property type="match status" value="1"/>
</dbReference>
<proteinExistence type="inferred from homology"/>